<feature type="transmembrane region" description="Helical" evidence="1">
    <location>
        <begin position="92"/>
        <end position="113"/>
    </location>
</feature>
<keyword evidence="1" id="KW-1133">Transmembrane helix</keyword>
<reference evidence="3" key="1">
    <citation type="journal article" date="2019" name="Int. J. Syst. Evol. Microbiol.">
        <title>The Global Catalogue of Microorganisms (GCM) 10K type strain sequencing project: providing services to taxonomists for standard genome sequencing and annotation.</title>
        <authorList>
            <consortium name="The Broad Institute Genomics Platform"/>
            <consortium name="The Broad Institute Genome Sequencing Center for Infectious Disease"/>
            <person name="Wu L."/>
            <person name="Ma J."/>
        </authorList>
    </citation>
    <scope>NUCLEOTIDE SEQUENCE [LARGE SCALE GENOMIC DNA]</scope>
    <source>
        <strain evidence="3">KCTC 42953</strain>
    </source>
</reference>
<comment type="caution">
    <text evidence="2">The sequence shown here is derived from an EMBL/GenBank/DDBJ whole genome shotgun (WGS) entry which is preliminary data.</text>
</comment>
<sequence length="287" mass="33123">MTELEVFMLVFMAQIILLSAYYPSRVLNRASHLLTNYTPEEYPKLYPKGAGFFNRSMRIYQLINGLNFVLGWVILYLVYTGQLLDEGRVNPLLPWGYFMLQMIPSQFLEFYGFKLSKLMKQQDQRTTRTAQLTPRRWQDYVSPGLMGLVILSYLGFVSLAFYLDDFTVSTDSAGFLMSVILLLGFGLFFALSAWLIYGKKADPYQANEDRLRSVGLVIRTFCFTLIACTIFMALTLTFESNGMKAIMPILMSVFLQFLVFISMGYMLNNLRLEDINFDVYRAHSNNL</sequence>
<feature type="transmembrane region" description="Helical" evidence="1">
    <location>
        <begin position="216"/>
        <end position="234"/>
    </location>
</feature>
<dbReference type="RefSeq" id="WP_077410987.1">
    <property type="nucleotide sequence ID" value="NZ_JBHRTS010000004.1"/>
</dbReference>
<feature type="transmembrane region" description="Helical" evidence="1">
    <location>
        <begin position="62"/>
        <end position="80"/>
    </location>
</feature>
<accession>A0ABV7J883</accession>
<feature type="transmembrane region" description="Helical" evidence="1">
    <location>
        <begin position="145"/>
        <end position="163"/>
    </location>
</feature>
<evidence type="ECO:0000313" key="3">
    <source>
        <dbReference type="Proteomes" id="UP001595533"/>
    </source>
</evidence>
<feature type="transmembrane region" description="Helical" evidence="1">
    <location>
        <begin position="6"/>
        <end position="23"/>
    </location>
</feature>
<feature type="transmembrane region" description="Helical" evidence="1">
    <location>
        <begin position="246"/>
        <end position="267"/>
    </location>
</feature>
<keyword evidence="1" id="KW-0812">Transmembrane</keyword>
<evidence type="ECO:0000256" key="1">
    <source>
        <dbReference type="SAM" id="Phobius"/>
    </source>
</evidence>
<evidence type="ECO:0000313" key="2">
    <source>
        <dbReference type="EMBL" id="MFC3194310.1"/>
    </source>
</evidence>
<gene>
    <name evidence="2" type="ORF">ACFODZ_08670</name>
</gene>
<dbReference type="Proteomes" id="UP001595533">
    <property type="component" value="Unassembled WGS sequence"/>
</dbReference>
<organism evidence="2 3">
    <name type="scientific">Marinicella sediminis</name>
    <dbReference type="NCBI Taxonomy" id="1792834"/>
    <lineage>
        <taxon>Bacteria</taxon>
        <taxon>Pseudomonadati</taxon>
        <taxon>Pseudomonadota</taxon>
        <taxon>Gammaproteobacteria</taxon>
        <taxon>Lysobacterales</taxon>
        <taxon>Marinicellaceae</taxon>
        <taxon>Marinicella</taxon>
    </lineage>
</organism>
<name>A0ABV7J883_9GAMM</name>
<proteinExistence type="predicted"/>
<protein>
    <submittedName>
        <fullName evidence="2">Uncharacterized protein</fullName>
    </submittedName>
</protein>
<dbReference type="EMBL" id="JBHRTS010000004">
    <property type="protein sequence ID" value="MFC3194310.1"/>
    <property type="molecule type" value="Genomic_DNA"/>
</dbReference>
<keyword evidence="3" id="KW-1185">Reference proteome</keyword>
<feature type="transmembrane region" description="Helical" evidence="1">
    <location>
        <begin position="175"/>
        <end position="196"/>
    </location>
</feature>
<keyword evidence="1" id="KW-0472">Membrane</keyword>